<keyword evidence="3" id="KW-1185">Reference proteome</keyword>
<evidence type="ECO:0000313" key="2">
    <source>
        <dbReference type="EMBL" id="MFD2564974.1"/>
    </source>
</evidence>
<feature type="transmembrane region" description="Helical" evidence="1">
    <location>
        <begin position="69"/>
        <end position="90"/>
    </location>
</feature>
<name>A0ABW5LMF1_9FLAO</name>
<comment type="caution">
    <text evidence="2">The sequence shown here is derived from an EMBL/GenBank/DDBJ whole genome shotgun (WGS) entry which is preliminary data.</text>
</comment>
<organism evidence="2 3">
    <name type="scientific">Aquimarina rubra</name>
    <dbReference type="NCBI Taxonomy" id="1920033"/>
    <lineage>
        <taxon>Bacteria</taxon>
        <taxon>Pseudomonadati</taxon>
        <taxon>Bacteroidota</taxon>
        <taxon>Flavobacteriia</taxon>
        <taxon>Flavobacteriales</taxon>
        <taxon>Flavobacteriaceae</taxon>
        <taxon>Aquimarina</taxon>
    </lineage>
</organism>
<feature type="transmembrane region" description="Helical" evidence="1">
    <location>
        <begin position="43"/>
        <end position="62"/>
    </location>
</feature>
<sequence>MNIGFRTYQWMYIIIATVISTVVLFYYAKAIPELIPNDNLTKEMIMCSGQLLWQGSIILIFIKRKIHTYLSHMITVSLLGSLALIPLIFLFQKEPISIETRILLFLLVVLAMIIEHARRVKKLALPSYLTITWITYRILWLPILLF</sequence>
<evidence type="ECO:0000256" key="1">
    <source>
        <dbReference type="SAM" id="Phobius"/>
    </source>
</evidence>
<gene>
    <name evidence="2" type="ORF">ACFSR1_20015</name>
</gene>
<protein>
    <submittedName>
        <fullName evidence="2">Uncharacterized protein</fullName>
    </submittedName>
</protein>
<proteinExistence type="predicted"/>
<accession>A0ABW5LMF1</accession>
<keyword evidence="1" id="KW-0472">Membrane</keyword>
<feature type="transmembrane region" description="Helical" evidence="1">
    <location>
        <begin position="12"/>
        <end position="31"/>
    </location>
</feature>
<dbReference type="Proteomes" id="UP001597319">
    <property type="component" value="Unassembled WGS sequence"/>
</dbReference>
<feature type="transmembrane region" description="Helical" evidence="1">
    <location>
        <begin position="96"/>
        <end position="114"/>
    </location>
</feature>
<reference evidence="3" key="1">
    <citation type="journal article" date="2019" name="Int. J. Syst. Evol. Microbiol.">
        <title>The Global Catalogue of Microorganisms (GCM) 10K type strain sequencing project: providing services to taxonomists for standard genome sequencing and annotation.</title>
        <authorList>
            <consortium name="The Broad Institute Genomics Platform"/>
            <consortium name="The Broad Institute Genome Sequencing Center for Infectious Disease"/>
            <person name="Wu L."/>
            <person name="Ma J."/>
        </authorList>
    </citation>
    <scope>NUCLEOTIDE SEQUENCE [LARGE SCALE GENOMIC DNA]</scope>
    <source>
        <strain evidence="3">KCTC 52274</strain>
    </source>
</reference>
<dbReference type="EMBL" id="JBHULE010000035">
    <property type="protein sequence ID" value="MFD2564974.1"/>
    <property type="molecule type" value="Genomic_DNA"/>
</dbReference>
<keyword evidence="1" id="KW-1133">Transmembrane helix</keyword>
<feature type="transmembrane region" description="Helical" evidence="1">
    <location>
        <begin position="126"/>
        <end position="145"/>
    </location>
</feature>
<keyword evidence="1" id="KW-0812">Transmembrane</keyword>
<dbReference type="RefSeq" id="WP_378294824.1">
    <property type="nucleotide sequence ID" value="NZ_JBHULE010000035.1"/>
</dbReference>
<evidence type="ECO:0000313" key="3">
    <source>
        <dbReference type="Proteomes" id="UP001597319"/>
    </source>
</evidence>